<protein>
    <recommendedName>
        <fullName evidence="5">Pilus assembly protein FimV</fullName>
    </recommendedName>
</protein>
<feature type="region of interest" description="Disordered" evidence="1">
    <location>
        <begin position="186"/>
        <end position="228"/>
    </location>
</feature>
<gene>
    <name evidence="3" type="ORF">SAMN05421732_1119</name>
</gene>
<feature type="compositionally biased region" description="Low complexity" evidence="1">
    <location>
        <begin position="127"/>
        <end position="144"/>
    </location>
</feature>
<reference evidence="4" key="1">
    <citation type="submission" date="2016-09" db="EMBL/GenBank/DDBJ databases">
        <authorList>
            <person name="Varghese N."/>
            <person name="Submissions S."/>
        </authorList>
    </citation>
    <scope>NUCLEOTIDE SEQUENCE [LARGE SCALE GENOMIC DNA]</scope>
    <source>
        <strain evidence="4">ANC 4667</strain>
    </source>
</reference>
<evidence type="ECO:0000313" key="4">
    <source>
        <dbReference type="Proteomes" id="UP000243468"/>
    </source>
</evidence>
<evidence type="ECO:0000313" key="3">
    <source>
        <dbReference type="EMBL" id="SDC69673.1"/>
    </source>
</evidence>
<organism evidence="3 4">
    <name type="scientific">Acinetobacter kookii</name>
    <dbReference type="NCBI Taxonomy" id="1226327"/>
    <lineage>
        <taxon>Bacteria</taxon>
        <taxon>Pseudomonadati</taxon>
        <taxon>Pseudomonadota</taxon>
        <taxon>Gammaproteobacteria</taxon>
        <taxon>Moraxellales</taxon>
        <taxon>Moraxellaceae</taxon>
        <taxon>Acinetobacter</taxon>
    </lineage>
</organism>
<evidence type="ECO:0000256" key="1">
    <source>
        <dbReference type="SAM" id="MobiDB-lite"/>
    </source>
</evidence>
<dbReference type="EMBL" id="FMYO01000011">
    <property type="protein sequence ID" value="SDC69673.1"/>
    <property type="molecule type" value="Genomic_DNA"/>
</dbReference>
<evidence type="ECO:0008006" key="5">
    <source>
        <dbReference type="Google" id="ProtNLM"/>
    </source>
</evidence>
<dbReference type="Proteomes" id="UP000243468">
    <property type="component" value="Unassembled WGS sequence"/>
</dbReference>
<keyword evidence="4" id="KW-1185">Reference proteome</keyword>
<accession>A0A1G6NP56</accession>
<dbReference type="STRING" id="1226327.SAMN05421732_1119"/>
<feature type="compositionally biased region" description="Low complexity" evidence="1">
    <location>
        <begin position="193"/>
        <end position="206"/>
    </location>
</feature>
<dbReference type="AlphaFoldDB" id="A0A1G6NP56"/>
<feature type="region of interest" description="Disordered" evidence="1">
    <location>
        <begin position="113"/>
        <end position="172"/>
    </location>
</feature>
<sequence length="228" mass="22868">MHFKLLGLSLVTGMMSATAFAEPAIQPGDTLESLSKIKVNTTVNGQAGSIENLVASGQIRIVEAGQVAAESNLAGSETELQTSSATDNSTAPQTADLNTPAQANAPAIEQTAQAASENVDPMQPNGELAAQQAEQGADQEIAAAPVSQSTADTPVNAANMPQADTTPESATIAPANIAGVAAPQEAFAATPEAAPQPDDAVQAAPATEVTDTPVNASPEMPVADATEN</sequence>
<evidence type="ECO:0000256" key="2">
    <source>
        <dbReference type="SAM" id="SignalP"/>
    </source>
</evidence>
<proteinExistence type="predicted"/>
<keyword evidence="2" id="KW-0732">Signal</keyword>
<dbReference type="OrthoDB" id="6694311at2"/>
<name>A0A1G6NP56_9GAMM</name>
<feature type="signal peptide" evidence="2">
    <location>
        <begin position="1"/>
        <end position="21"/>
    </location>
</feature>
<feature type="chain" id="PRO_5017324212" description="Pilus assembly protein FimV" evidence="2">
    <location>
        <begin position="22"/>
        <end position="228"/>
    </location>
</feature>
<feature type="region of interest" description="Disordered" evidence="1">
    <location>
        <begin position="73"/>
        <end position="98"/>
    </location>
</feature>